<reference evidence="5 6" key="1">
    <citation type="submission" date="2018-07" db="EMBL/GenBank/DDBJ databases">
        <title>Genomic Encyclopedia of Type Strains, Phase III (KMG-III): the genomes of soil and plant-associated and newly described type strains.</title>
        <authorList>
            <person name="Whitman W."/>
        </authorList>
    </citation>
    <scope>NUCLEOTIDE SEQUENCE [LARGE SCALE GENOMIC DNA]</scope>
    <source>
        <strain evidence="5 6">CECT 8236</strain>
    </source>
</reference>
<feature type="compositionally biased region" description="Low complexity" evidence="2">
    <location>
        <begin position="85"/>
        <end position="98"/>
    </location>
</feature>
<dbReference type="OrthoDB" id="9810906at2"/>
<dbReference type="PANTHER" id="PTHR33393:SF13">
    <property type="entry name" value="PGA BIOSYNTHESIS PROTEIN CAPA"/>
    <property type="match status" value="1"/>
</dbReference>
<accession>A0A3D9IUW5</accession>
<dbReference type="CDD" id="cd07381">
    <property type="entry name" value="MPP_CapA"/>
    <property type="match status" value="1"/>
</dbReference>
<keyword evidence="6" id="KW-1185">Reference proteome</keyword>
<name>A0A3D9IUW5_9BACL</name>
<protein>
    <submittedName>
        <fullName evidence="5">Poly-gamma-glutamate synthesis protein (Capsule biosynthesis protein)</fullName>
    </submittedName>
</protein>
<sequence length="415" mass="44086">MTYSRSRTQHQQKSKRRSKTRMLLLVNGILIGCIAVAAVLVWQSRNGSGGDGTTTGQPHAQSIGSPGSDASEPLDPEPASEAEPEASPSYDEASAAPETDGDSVSLALVGDILPAAKVLDLMKINGYDYPFLKARPVLEAADIAAGNLETPITARGTPAEDKQYVFRGAAEAVPALKEAGFDFLSLANNHTLDYGWEGLSDTMDALDDADLQHAGSGNDDREAFSPAYIESNGITVGFVSVTRVVPDVSWKADRSHPGVAEAYSPDRAVAAIKEAKENADIVVVMVHWGVERADRPVAHQTDLAHRFVDAGADIVVGSHPHVLQGFEFYKDKWIAYSLGNFVFSTTSSLKTSETGVLSAECGKDGSCALKFQPMFATNSQPAPMEETAGKALLAQLSELSYGASVEEDGTIVARN</sequence>
<feature type="domain" description="Capsule synthesis protein CapA" evidence="4">
    <location>
        <begin position="105"/>
        <end position="345"/>
    </location>
</feature>
<dbReference type="InterPro" id="IPR029052">
    <property type="entry name" value="Metallo-depent_PP-like"/>
</dbReference>
<dbReference type="SUPFAM" id="SSF56300">
    <property type="entry name" value="Metallo-dependent phosphatases"/>
    <property type="match status" value="1"/>
</dbReference>
<evidence type="ECO:0000313" key="6">
    <source>
        <dbReference type="Proteomes" id="UP000256869"/>
    </source>
</evidence>
<keyword evidence="3" id="KW-0472">Membrane</keyword>
<dbReference type="RefSeq" id="WP_115990572.1">
    <property type="nucleotide sequence ID" value="NZ_QRDY01000001.1"/>
</dbReference>
<feature type="transmembrane region" description="Helical" evidence="3">
    <location>
        <begin position="21"/>
        <end position="42"/>
    </location>
</feature>
<evidence type="ECO:0000313" key="5">
    <source>
        <dbReference type="EMBL" id="RED65593.1"/>
    </source>
</evidence>
<dbReference type="Proteomes" id="UP000256869">
    <property type="component" value="Unassembled WGS sequence"/>
</dbReference>
<evidence type="ECO:0000256" key="3">
    <source>
        <dbReference type="SAM" id="Phobius"/>
    </source>
</evidence>
<dbReference type="PANTHER" id="PTHR33393">
    <property type="entry name" value="POLYGLUTAMINE SYNTHESIS ACCESSORY PROTEIN RV0574C-RELATED"/>
    <property type="match status" value="1"/>
</dbReference>
<evidence type="ECO:0000256" key="2">
    <source>
        <dbReference type="SAM" id="MobiDB-lite"/>
    </source>
</evidence>
<dbReference type="Pfam" id="PF09587">
    <property type="entry name" value="PGA_cap"/>
    <property type="match status" value="1"/>
</dbReference>
<keyword evidence="3" id="KW-0812">Transmembrane</keyword>
<evidence type="ECO:0000256" key="1">
    <source>
        <dbReference type="ARBA" id="ARBA00005662"/>
    </source>
</evidence>
<proteinExistence type="inferred from homology"/>
<feature type="region of interest" description="Disordered" evidence="2">
    <location>
        <begin position="48"/>
        <end position="101"/>
    </location>
</feature>
<comment type="caution">
    <text evidence="5">The sequence shown here is derived from an EMBL/GenBank/DDBJ whole genome shotgun (WGS) entry which is preliminary data.</text>
</comment>
<gene>
    <name evidence="5" type="ORF">DFP95_10181</name>
</gene>
<keyword evidence="3" id="KW-1133">Transmembrane helix</keyword>
<feature type="compositionally biased region" description="Acidic residues" evidence="2">
    <location>
        <begin position="72"/>
        <end position="84"/>
    </location>
</feature>
<dbReference type="Gene3D" id="3.60.21.10">
    <property type="match status" value="1"/>
</dbReference>
<comment type="similarity">
    <text evidence="1">Belongs to the CapA family.</text>
</comment>
<evidence type="ECO:0000259" key="4">
    <source>
        <dbReference type="SMART" id="SM00854"/>
    </source>
</evidence>
<dbReference type="InterPro" id="IPR052169">
    <property type="entry name" value="CW_Biosynth-Accessory"/>
</dbReference>
<organism evidence="5 6">
    <name type="scientific">Cohnella lupini</name>
    <dbReference type="NCBI Taxonomy" id="1294267"/>
    <lineage>
        <taxon>Bacteria</taxon>
        <taxon>Bacillati</taxon>
        <taxon>Bacillota</taxon>
        <taxon>Bacilli</taxon>
        <taxon>Bacillales</taxon>
        <taxon>Paenibacillaceae</taxon>
        <taxon>Cohnella</taxon>
    </lineage>
</organism>
<dbReference type="SMART" id="SM00854">
    <property type="entry name" value="PGA_cap"/>
    <property type="match status" value="1"/>
</dbReference>
<feature type="compositionally biased region" description="Polar residues" evidence="2">
    <location>
        <begin position="54"/>
        <end position="65"/>
    </location>
</feature>
<dbReference type="PROSITE" id="PS51257">
    <property type="entry name" value="PROKAR_LIPOPROTEIN"/>
    <property type="match status" value="1"/>
</dbReference>
<dbReference type="InterPro" id="IPR019079">
    <property type="entry name" value="Capsule_synth_CapA"/>
</dbReference>
<dbReference type="EMBL" id="QRDY01000001">
    <property type="protein sequence ID" value="RED65593.1"/>
    <property type="molecule type" value="Genomic_DNA"/>
</dbReference>
<dbReference type="AlphaFoldDB" id="A0A3D9IUW5"/>